<dbReference type="AlphaFoldDB" id="A0A316UL91"/>
<evidence type="ECO:0000256" key="1">
    <source>
        <dbReference type="SAM" id="MobiDB-lite"/>
    </source>
</evidence>
<proteinExistence type="predicted"/>
<feature type="region of interest" description="Disordered" evidence="1">
    <location>
        <begin position="54"/>
        <end position="78"/>
    </location>
</feature>
<evidence type="ECO:0000313" key="2">
    <source>
        <dbReference type="EMBL" id="PWN25568.1"/>
    </source>
</evidence>
<dbReference type="GeneID" id="37031180"/>
<protein>
    <submittedName>
        <fullName evidence="2">Uncharacterized protein</fullName>
    </submittedName>
</protein>
<reference evidence="2 3" key="1">
    <citation type="journal article" date="2018" name="Mol. Biol. Evol.">
        <title>Broad Genomic Sampling Reveals a Smut Pathogenic Ancestry of the Fungal Clade Ustilaginomycotina.</title>
        <authorList>
            <person name="Kijpornyongpan T."/>
            <person name="Mondo S.J."/>
            <person name="Barry K."/>
            <person name="Sandor L."/>
            <person name="Lee J."/>
            <person name="Lipzen A."/>
            <person name="Pangilinan J."/>
            <person name="LaButti K."/>
            <person name="Hainaut M."/>
            <person name="Henrissat B."/>
            <person name="Grigoriev I.V."/>
            <person name="Spatafora J.W."/>
            <person name="Aime M.C."/>
        </authorList>
    </citation>
    <scope>NUCLEOTIDE SEQUENCE [LARGE SCALE GENOMIC DNA]</scope>
    <source>
        <strain evidence="2 3">MCA 5214</strain>
    </source>
</reference>
<feature type="compositionally biased region" description="Polar residues" evidence="1">
    <location>
        <begin position="290"/>
        <end position="309"/>
    </location>
</feature>
<dbReference type="EMBL" id="KZ819675">
    <property type="protein sequence ID" value="PWN25568.1"/>
    <property type="molecule type" value="Genomic_DNA"/>
</dbReference>
<name>A0A316UL91_9BASI</name>
<dbReference type="Proteomes" id="UP000245884">
    <property type="component" value="Unassembled WGS sequence"/>
</dbReference>
<feature type="compositionally biased region" description="Pro residues" evidence="1">
    <location>
        <begin position="343"/>
        <end position="353"/>
    </location>
</feature>
<feature type="region of interest" description="Disordered" evidence="1">
    <location>
        <begin position="424"/>
        <end position="446"/>
    </location>
</feature>
<dbReference type="STRING" id="1569628.A0A316UL91"/>
<feature type="compositionally biased region" description="Low complexity" evidence="1">
    <location>
        <begin position="190"/>
        <end position="203"/>
    </location>
</feature>
<feature type="compositionally biased region" description="Polar residues" evidence="1">
    <location>
        <begin position="262"/>
        <end position="278"/>
    </location>
</feature>
<sequence>MPLFSGGGESSRRKGVKKAPGGEAPNIDWAALSQQTGFTDAVSAAMDALQSAAAAATDGGSPNRRGKAKGRRSAAGMERDGASAINNIIRTLSRAFFSLSPSAQRNALWGLLVVSILYIPGLWTLKVALAAALLLFRPLDGASGLSGGKRGGAWKVPKQKDAKGQWFSTDPLVAAMQRIPETTTYGNIGSPDPSSSSPDLPAFAAPPSPSPELAPRPQASPSPRPHAIPPPPLPASVTLPDSAFFSPQLPPSSPRPMVPSLSEPQLLSATPRMPSQLNRPVRHPLESIVGRQQATSSPRPDPHVTSSEIMPNPHDRSRARHVSSPYHSTHSPSVDRRTHRLPSLPPSLPPPPGNDERGPHVTSGEWQRGPSGSFHRIAVAKKAWKRTFSGPSKGSRQTEREEERERLRTEQEYEFERAMRTKVFDEDRADTGEGGWVDEFGRPMSG</sequence>
<organism evidence="2 3">
    <name type="scientific">Jaminaea rosea</name>
    <dbReference type="NCBI Taxonomy" id="1569628"/>
    <lineage>
        <taxon>Eukaryota</taxon>
        <taxon>Fungi</taxon>
        <taxon>Dikarya</taxon>
        <taxon>Basidiomycota</taxon>
        <taxon>Ustilaginomycotina</taxon>
        <taxon>Exobasidiomycetes</taxon>
        <taxon>Microstromatales</taxon>
        <taxon>Microstromatales incertae sedis</taxon>
        <taxon>Jaminaea</taxon>
    </lineage>
</organism>
<keyword evidence="3" id="KW-1185">Reference proteome</keyword>
<evidence type="ECO:0000313" key="3">
    <source>
        <dbReference type="Proteomes" id="UP000245884"/>
    </source>
</evidence>
<feature type="compositionally biased region" description="Pro residues" evidence="1">
    <location>
        <begin position="248"/>
        <end position="257"/>
    </location>
</feature>
<gene>
    <name evidence="2" type="ORF">BDZ90DRAFT_281389</name>
</gene>
<feature type="compositionally biased region" description="Pro residues" evidence="1">
    <location>
        <begin position="204"/>
        <end position="234"/>
    </location>
</feature>
<accession>A0A316UL91</accession>
<feature type="region of interest" description="Disordered" evidence="1">
    <location>
        <begin position="183"/>
        <end position="410"/>
    </location>
</feature>
<feature type="region of interest" description="Disordered" evidence="1">
    <location>
        <begin position="1"/>
        <end position="25"/>
    </location>
</feature>
<feature type="compositionally biased region" description="Basic and acidic residues" evidence="1">
    <location>
        <begin position="396"/>
        <end position="410"/>
    </location>
</feature>
<dbReference type="RefSeq" id="XP_025360180.1">
    <property type="nucleotide sequence ID" value="XM_025509357.1"/>
</dbReference>